<evidence type="ECO:0000256" key="6">
    <source>
        <dbReference type="ARBA" id="ARBA00022837"/>
    </source>
</evidence>
<dbReference type="EMBL" id="WNTK01000008">
    <property type="protein sequence ID" value="KAG9478900.1"/>
    <property type="molecule type" value="Genomic_DNA"/>
</dbReference>
<evidence type="ECO:0000256" key="5">
    <source>
        <dbReference type="ARBA" id="ARBA00022734"/>
    </source>
</evidence>
<evidence type="ECO:0000256" key="7">
    <source>
        <dbReference type="ARBA" id="ARBA00023157"/>
    </source>
</evidence>
<reference evidence="9" key="1">
    <citation type="thesis" date="2020" institute="ProQuest LLC" country="789 East Eisenhower Parkway, Ann Arbor, MI, USA">
        <title>Comparative Genomics and Chromosome Evolution.</title>
        <authorList>
            <person name="Mudd A.B."/>
        </authorList>
    </citation>
    <scope>NUCLEOTIDE SEQUENCE</scope>
    <source>
        <strain evidence="9">HN-11 Male</strain>
        <tissue evidence="9">Kidney and liver</tissue>
    </source>
</reference>
<comment type="similarity">
    <text evidence="2">Belongs to the fucolectin family.</text>
</comment>
<dbReference type="GO" id="GO:0046872">
    <property type="term" value="F:metal ion binding"/>
    <property type="evidence" value="ECO:0007669"/>
    <property type="project" value="UniProtKB-KW"/>
</dbReference>
<dbReference type="OrthoDB" id="547680at2759"/>
<dbReference type="Gene3D" id="2.60.120.260">
    <property type="entry name" value="Galactose-binding domain-like"/>
    <property type="match status" value="1"/>
</dbReference>
<evidence type="ECO:0000256" key="3">
    <source>
        <dbReference type="ARBA" id="ARBA00011233"/>
    </source>
</evidence>
<comment type="function">
    <text evidence="1">Acts as a defensive agent. Recognizes blood group fucosylated oligosaccharides including A, B, H and Lewis B-type antigens. Does not recognize Lewis A antigen and has low affinity for monovalent haptens.</text>
</comment>
<gene>
    <name evidence="9" type="ORF">GDO78_012520</name>
</gene>
<dbReference type="AlphaFoldDB" id="A0A8J6F1K2"/>
<dbReference type="GO" id="GO:0042806">
    <property type="term" value="F:fucose binding"/>
    <property type="evidence" value="ECO:0007669"/>
    <property type="project" value="UniProtKB-ARBA"/>
</dbReference>
<keyword evidence="6" id="KW-0106">Calcium</keyword>
<protein>
    <recommendedName>
        <fullName evidence="8">Fucolectin tachylectin-4 pentraxin-1 domain-containing protein</fullName>
    </recommendedName>
</protein>
<evidence type="ECO:0000313" key="9">
    <source>
        <dbReference type="EMBL" id="KAG9478900.1"/>
    </source>
</evidence>
<dbReference type="InterPro" id="IPR008979">
    <property type="entry name" value="Galactose-bd-like_sf"/>
</dbReference>
<dbReference type="SMART" id="SM00607">
    <property type="entry name" value="FTP"/>
    <property type="match status" value="1"/>
</dbReference>
<dbReference type="Proteomes" id="UP000770717">
    <property type="component" value="Unassembled WGS sequence"/>
</dbReference>
<dbReference type="Pfam" id="PF22633">
    <property type="entry name" value="F5_F8_type_C_2"/>
    <property type="match status" value="1"/>
</dbReference>
<evidence type="ECO:0000313" key="10">
    <source>
        <dbReference type="Proteomes" id="UP000770717"/>
    </source>
</evidence>
<dbReference type="GO" id="GO:0010185">
    <property type="term" value="P:regulation of cellular defense response"/>
    <property type="evidence" value="ECO:0007669"/>
    <property type="project" value="UniProtKB-ARBA"/>
</dbReference>
<dbReference type="InterPro" id="IPR051941">
    <property type="entry name" value="BG_Antigen-Binding_Lectin"/>
</dbReference>
<dbReference type="InterPro" id="IPR006585">
    <property type="entry name" value="FTP1"/>
</dbReference>
<sequence length="130" mass="14664">MGYANKAIDGVKETNYHKGSCSHTNIEKDSWWQVDLKHMYKITNVVLTNRRDCCSERLLHAEIRIGNSPDNNNQVCGTVTSVADASLPFCCNGMLGRYVSVVIPRQLAMVTLCEVEIYGDLVTDEYKVCW</sequence>
<comment type="caution">
    <text evidence="9">The sequence shown here is derived from an EMBL/GenBank/DDBJ whole genome shotgun (WGS) entry which is preliminary data.</text>
</comment>
<name>A0A8J6F1K2_ELECQ</name>
<keyword evidence="5" id="KW-0430">Lectin</keyword>
<dbReference type="GO" id="GO:0001868">
    <property type="term" value="P:regulation of complement activation, lectin pathway"/>
    <property type="evidence" value="ECO:0007669"/>
    <property type="project" value="UniProtKB-ARBA"/>
</dbReference>
<comment type="subunit">
    <text evidence="3">Homotrimer.</text>
</comment>
<feature type="domain" description="Fucolectin tachylectin-4 pentraxin-1" evidence="8">
    <location>
        <begin position="2"/>
        <end position="123"/>
    </location>
</feature>
<dbReference type="PANTHER" id="PTHR45713:SF11">
    <property type="entry name" value="FUCOLECTIN TACHYLECTIN-4 PENTRAXIN-1 DOMAIN-CONTAINING PROTEIN"/>
    <property type="match status" value="1"/>
</dbReference>
<keyword evidence="7" id="KW-1015">Disulfide bond</keyword>
<evidence type="ECO:0000256" key="4">
    <source>
        <dbReference type="ARBA" id="ARBA00022723"/>
    </source>
</evidence>
<dbReference type="SUPFAM" id="SSF49785">
    <property type="entry name" value="Galactose-binding domain-like"/>
    <property type="match status" value="1"/>
</dbReference>
<dbReference type="PANTHER" id="PTHR45713">
    <property type="entry name" value="FTP DOMAIN-CONTAINING PROTEIN"/>
    <property type="match status" value="1"/>
</dbReference>
<proteinExistence type="inferred from homology"/>
<evidence type="ECO:0000259" key="8">
    <source>
        <dbReference type="SMART" id="SM00607"/>
    </source>
</evidence>
<organism evidence="9 10">
    <name type="scientific">Eleutherodactylus coqui</name>
    <name type="common">Puerto Rican coqui</name>
    <dbReference type="NCBI Taxonomy" id="57060"/>
    <lineage>
        <taxon>Eukaryota</taxon>
        <taxon>Metazoa</taxon>
        <taxon>Chordata</taxon>
        <taxon>Craniata</taxon>
        <taxon>Vertebrata</taxon>
        <taxon>Euteleostomi</taxon>
        <taxon>Amphibia</taxon>
        <taxon>Batrachia</taxon>
        <taxon>Anura</taxon>
        <taxon>Neobatrachia</taxon>
        <taxon>Hyloidea</taxon>
        <taxon>Eleutherodactylidae</taxon>
        <taxon>Eleutherodactylinae</taxon>
        <taxon>Eleutherodactylus</taxon>
        <taxon>Eleutherodactylus</taxon>
    </lineage>
</organism>
<keyword evidence="4" id="KW-0479">Metal-binding</keyword>
<accession>A0A8J6F1K2</accession>
<evidence type="ECO:0000256" key="1">
    <source>
        <dbReference type="ARBA" id="ARBA00002219"/>
    </source>
</evidence>
<evidence type="ECO:0000256" key="2">
    <source>
        <dbReference type="ARBA" id="ARBA00010147"/>
    </source>
</evidence>
<keyword evidence="10" id="KW-1185">Reference proteome</keyword>